<protein>
    <recommendedName>
        <fullName evidence="1">DUF551 domain-containing protein</fullName>
    </recommendedName>
</protein>
<dbReference type="Pfam" id="PF04448">
    <property type="entry name" value="DUF551"/>
    <property type="match status" value="1"/>
</dbReference>
<feature type="domain" description="DUF551" evidence="1">
    <location>
        <begin position="3"/>
        <end position="59"/>
    </location>
</feature>
<dbReference type="InterPro" id="IPR007539">
    <property type="entry name" value="DUF551"/>
</dbReference>
<sequence>MSKWIKVTDRLPELDDDGHSEMVLALDNKGMRHLNFLKDTGWLLPAEVIYWMPLPDLPEEE</sequence>
<reference evidence="2" key="1">
    <citation type="journal article" date="2021" name="Proc. Natl. Acad. Sci. U.S.A.">
        <title>A Catalog of Tens of Thousands of Viruses from Human Metagenomes Reveals Hidden Associations with Chronic Diseases.</title>
        <authorList>
            <person name="Tisza M.J."/>
            <person name="Buck C.B."/>
        </authorList>
    </citation>
    <scope>NUCLEOTIDE SEQUENCE</scope>
    <source>
        <strain evidence="2">CtBev14</strain>
    </source>
</reference>
<evidence type="ECO:0000313" key="2">
    <source>
        <dbReference type="EMBL" id="DAD67019.1"/>
    </source>
</evidence>
<dbReference type="EMBL" id="BK014667">
    <property type="protein sequence ID" value="DAD67019.1"/>
    <property type="molecule type" value="Genomic_DNA"/>
</dbReference>
<organism evidence="2">
    <name type="scientific">Podoviridae sp. ctBev14</name>
    <dbReference type="NCBI Taxonomy" id="2823556"/>
    <lineage>
        <taxon>Viruses</taxon>
        <taxon>Duplodnaviria</taxon>
        <taxon>Heunggongvirae</taxon>
        <taxon>Uroviricota</taxon>
        <taxon>Caudoviricetes</taxon>
    </lineage>
</organism>
<name>A0A8S5LB02_9CAUD</name>
<evidence type="ECO:0000259" key="1">
    <source>
        <dbReference type="Pfam" id="PF04448"/>
    </source>
</evidence>
<accession>A0A8S5LB02</accession>
<proteinExistence type="predicted"/>